<protein>
    <submittedName>
        <fullName evidence="1">Uncharacterized protein</fullName>
    </submittedName>
</protein>
<accession>A0A5B7CP96</accession>
<dbReference type="AlphaFoldDB" id="A0A5B7CP96"/>
<evidence type="ECO:0000313" key="1">
    <source>
        <dbReference type="EMBL" id="MPC11537.1"/>
    </source>
</evidence>
<dbReference type="EMBL" id="VSRR010000168">
    <property type="protein sequence ID" value="MPC11537.1"/>
    <property type="molecule type" value="Genomic_DNA"/>
</dbReference>
<sequence length="60" mass="6494">MFLLSSASTLPVYGDVPGSEVTETAIEEGFQRFEMSVPVTLQRGDVIVVQGPLGRSILRL</sequence>
<evidence type="ECO:0000313" key="2">
    <source>
        <dbReference type="Proteomes" id="UP000324222"/>
    </source>
</evidence>
<comment type="caution">
    <text evidence="1">The sequence shown here is derived from an EMBL/GenBank/DDBJ whole genome shotgun (WGS) entry which is preliminary data.</text>
</comment>
<keyword evidence="2" id="KW-1185">Reference proteome</keyword>
<proteinExistence type="predicted"/>
<gene>
    <name evidence="1" type="ORF">E2C01_004204</name>
</gene>
<organism evidence="1 2">
    <name type="scientific">Portunus trituberculatus</name>
    <name type="common">Swimming crab</name>
    <name type="synonym">Neptunus trituberculatus</name>
    <dbReference type="NCBI Taxonomy" id="210409"/>
    <lineage>
        <taxon>Eukaryota</taxon>
        <taxon>Metazoa</taxon>
        <taxon>Ecdysozoa</taxon>
        <taxon>Arthropoda</taxon>
        <taxon>Crustacea</taxon>
        <taxon>Multicrustacea</taxon>
        <taxon>Malacostraca</taxon>
        <taxon>Eumalacostraca</taxon>
        <taxon>Eucarida</taxon>
        <taxon>Decapoda</taxon>
        <taxon>Pleocyemata</taxon>
        <taxon>Brachyura</taxon>
        <taxon>Eubrachyura</taxon>
        <taxon>Portunoidea</taxon>
        <taxon>Portunidae</taxon>
        <taxon>Portuninae</taxon>
        <taxon>Portunus</taxon>
    </lineage>
</organism>
<dbReference type="Proteomes" id="UP000324222">
    <property type="component" value="Unassembled WGS sequence"/>
</dbReference>
<reference evidence="1 2" key="1">
    <citation type="submission" date="2019-05" db="EMBL/GenBank/DDBJ databases">
        <title>Another draft genome of Portunus trituberculatus and its Hox gene families provides insights of decapod evolution.</title>
        <authorList>
            <person name="Jeong J.-H."/>
            <person name="Song I."/>
            <person name="Kim S."/>
            <person name="Choi T."/>
            <person name="Kim D."/>
            <person name="Ryu S."/>
            <person name="Kim W."/>
        </authorList>
    </citation>
    <scope>NUCLEOTIDE SEQUENCE [LARGE SCALE GENOMIC DNA]</scope>
    <source>
        <tissue evidence="1">Muscle</tissue>
    </source>
</reference>
<name>A0A5B7CP96_PORTR</name>